<feature type="domain" description="Herpesvirus envelope glycoprotein N" evidence="11">
    <location>
        <begin position="29"/>
        <end position="101"/>
    </location>
</feature>
<keyword evidence="13" id="KW-1185">Reference proteome</keyword>
<keyword evidence="8" id="KW-1015">Disulfide bond</keyword>
<keyword evidence="2" id="KW-1040">Host Golgi apparatus</keyword>
<keyword evidence="5 12" id="KW-0261">Viral envelope protein</keyword>
<dbReference type="EMBL" id="FJ483968">
    <property type="protein sequence ID" value="AEV80426.1"/>
    <property type="molecule type" value="Genomic_DNA"/>
</dbReference>
<dbReference type="GO" id="GO:0019031">
    <property type="term" value="C:viral envelope"/>
    <property type="evidence" value="ECO:0007669"/>
    <property type="project" value="UniProtKB-KW"/>
</dbReference>
<reference evidence="12 13" key="1">
    <citation type="submission" date="2011-12" db="EMBL/GenBank/DDBJ databases">
        <title>Comparative genomics of primate cytomegaloviruses.</title>
        <authorList>
            <person name="Davison A.J."/>
            <person name="Holton M."/>
            <person name="Dolan A."/>
            <person name="Dargan D.J."/>
            <person name="Gatherer D."/>
            <person name="Hayward G.S."/>
        </authorList>
    </citation>
    <scope>NUCLEOTIDE SEQUENCE [LARGE SCALE GENOMIC DNA]</scope>
    <source>
        <strain evidence="12">2715</strain>
    </source>
</reference>
<organism evidence="12 13">
    <name type="scientific">Simian cytomegalovirus (strain Colburn)</name>
    <dbReference type="NCBI Taxonomy" id="50292"/>
    <lineage>
        <taxon>Viruses</taxon>
        <taxon>Duplodnaviria</taxon>
        <taxon>Heunggongvirae</taxon>
        <taxon>Peploviricota</taxon>
        <taxon>Herviviricetes</taxon>
        <taxon>Herpesvirales</taxon>
        <taxon>Orthoherpesviridae</taxon>
        <taxon>Betaherpesvirinae</taxon>
        <taxon>Cytomegalovirus</taxon>
        <taxon>Cytomegalovirus cercopithecinebeta5</taxon>
    </lineage>
</organism>
<keyword evidence="3" id="KW-0946">Virion</keyword>
<accession>G8XTD4</accession>
<dbReference type="Pfam" id="PF03554">
    <property type="entry name" value="Herpes_UL73"/>
    <property type="match status" value="1"/>
</dbReference>
<comment type="function">
    <text evidence="9">Envelope glycoprotein necessary for proper maturation of gM and modulation of its membrane fusion activity. Also plays a critical role in virion morphogenesis.</text>
</comment>
<dbReference type="GeneID" id="25026478"/>
<evidence type="ECO:0000256" key="2">
    <source>
        <dbReference type="ARBA" id="ARBA00022812"/>
    </source>
</evidence>
<dbReference type="OrthoDB" id="26260at10239"/>
<evidence type="ECO:0000259" key="11">
    <source>
        <dbReference type="Pfam" id="PF03554"/>
    </source>
</evidence>
<sequence length="104" mass="11714">MKRKTAMRLMLWTCLVVLCVANTSTSSTTTTTTSKITTTLKPIRQHSNNDFFSAQCTSHMYQVSMKSFAAIWICLNVVLLLISFCVVLRHCCFQNFTTTTVAGY</sequence>
<evidence type="ECO:0000313" key="13">
    <source>
        <dbReference type="Proteomes" id="UP000116555"/>
    </source>
</evidence>
<evidence type="ECO:0000256" key="7">
    <source>
        <dbReference type="ARBA" id="ARBA00023136"/>
    </source>
</evidence>
<feature type="transmembrane region" description="Helical" evidence="10">
    <location>
        <begin position="69"/>
        <end position="88"/>
    </location>
</feature>
<dbReference type="Proteomes" id="UP000116555">
    <property type="component" value="Segment"/>
</dbReference>
<name>G8XTD4_SCMVC</name>
<evidence type="ECO:0000256" key="10">
    <source>
        <dbReference type="SAM" id="Phobius"/>
    </source>
</evidence>
<organismHost>
    <name type="scientific">Macaca</name>
    <name type="common">macaques</name>
    <dbReference type="NCBI Taxonomy" id="9539"/>
</organismHost>
<gene>
    <name evidence="12" type="primary">UL73</name>
</gene>
<evidence type="ECO:0000256" key="6">
    <source>
        <dbReference type="ARBA" id="ARBA00022989"/>
    </source>
</evidence>
<dbReference type="HAMAP" id="MF_04037">
    <property type="entry name" value="HSV_GN"/>
    <property type="match status" value="1"/>
</dbReference>
<evidence type="ECO:0000256" key="3">
    <source>
        <dbReference type="ARBA" id="ARBA00022844"/>
    </source>
</evidence>
<keyword evidence="6 10" id="KW-1133">Transmembrane helix</keyword>
<evidence type="ECO:0000256" key="1">
    <source>
        <dbReference type="ARBA" id="ARBA00022692"/>
    </source>
</evidence>
<proteinExistence type="inferred from homology"/>
<evidence type="ECO:0000256" key="4">
    <source>
        <dbReference type="ARBA" id="ARBA00022870"/>
    </source>
</evidence>
<dbReference type="KEGG" id="vg:25026478"/>
<keyword evidence="1 10" id="KW-0812">Transmembrane</keyword>
<evidence type="ECO:0000256" key="8">
    <source>
        <dbReference type="ARBA" id="ARBA00023157"/>
    </source>
</evidence>
<evidence type="ECO:0000313" key="12">
    <source>
        <dbReference type="EMBL" id="AEV80426.1"/>
    </source>
</evidence>
<protein>
    <submittedName>
        <fullName evidence="12">Envelope glycoprotein N</fullName>
    </submittedName>
</protein>
<keyword evidence="7 10" id="KW-0472">Membrane</keyword>
<dbReference type="TCDB" id="8.B.25.2.2">
    <property type="family name" value="the viral glycoprotein n (gn, ul49,5) tap inhibitor (gn-i) family"/>
</dbReference>
<dbReference type="InterPro" id="IPR034707">
    <property type="entry name" value="HSV_GN"/>
</dbReference>
<dbReference type="RefSeq" id="YP_004936038.1">
    <property type="nucleotide sequence ID" value="NC_012783.2"/>
</dbReference>
<evidence type="ECO:0000256" key="9">
    <source>
        <dbReference type="ARBA" id="ARBA00034089"/>
    </source>
</evidence>
<dbReference type="InterPro" id="IPR005211">
    <property type="entry name" value="Herpes_glycoprotein_N_domain"/>
</dbReference>
<keyword evidence="4" id="KW-1043">Host membrane</keyword>
<evidence type="ECO:0000256" key="5">
    <source>
        <dbReference type="ARBA" id="ARBA00022879"/>
    </source>
</evidence>